<evidence type="ECO:0000313" key="1">
    <source>
        <dbReference type="EMBL" id="JAR87016.1"/>
    </source>
</evidence>
<accession>A0A147B898</accession>
<proteinExistence type="predicted"/>
<protein>
    <submittedName>
        <fullName evidence="1">Longevity assurance</fullName>
    </submittedName>
</protein>
<reference evidence="1" key="1">
    <citation type="submission" date="2016-03" db="EMBL/GenBank/DDBJ databases">
        <title>Gut transcriptome analysis on engorged females of Ornithodoros mimon (Acari: Argasidae) and phylogenetic inferences of soft ticks.</title>
        <authorList>
            <person name="Landulfo G.A."/>
            <person name="Giovanni D."/>
            <person name="Carvalho E."/>
            <person name="Junqueira-de-Azevedo I."/>
            <person name="Patane J."/>
            <person name="Mendoca R."/>
            <person name="Barros-Battesti D."/>
        </authorList>
    </citation>
    <scope>NUCLEOTIDE SEQUENCE</scope>
    <source>
        <strain evidence="1">Females</strain>
        <tissue evidence="1">Gut</tissue>
    </source>
</reference>
<organism evidence="1">
    <name type="scientific">Alectorobius mimon</name>
    <dbReference type="NCBI Taxonomy" id="360319"/>
    <lineage>
        <taxon>Eukaryota</taxon>
        <taxon>Metazoa</taxon>
        <taxon>Ecdysozoa</taxon>
        <taxon>Arthropoda</taxon>
        <taxon>Chelicerata</taxon>
        <taxon>Arachnida</taxon>
        <taxon>Acari</taxon>
        <taxon>Parasitiformes</taxon>
        <taxon>Ixodida</taxon>
        <taxon>Ixodoidea</taxon>
        <taxon>Argasidae</taxon>
        <taxon>Ornithodorinae</taxon>
        <taxon>Alectorobius</taxon>
    </lineage>
</organism>
<sequence>SCTALASGFGTKMFGCPPTRPGQILRRPTKSSMLNSTTSITVSPWHWFFSSSATRSKGCCFAPLGEYLGANEVN</sequence>
<name>A0A147B898_9ACAR</name>
<dbReference type="EMBL" id="GEIB01001068">
    <property type="protein sequence ID" value="JAR87016.1"/>
    <property type="molecule type" value="Transcribed_RNA"/>
</dbReference>
<feature type="non-terminal residue" evidence="1">
    <location>
        <position position="1"/>
    </location>
</feature>
<feature type="non-terminal residue" evidence="1">
    <location>
        <position position="74"/>
    </location>
</feature>
<dbReference type="AlphaFoldDB" id="A0A147B898"/>